<dbReference type="SUPFAM" id="SSF52172">
    <property type="entry name" value="CheY-like"/>
    <property type="match status" value="1"/>
</dbReference>
<dbReference type="InterPro" id="IPR052893">
    <property type="entry name" value="TCS_response_regulator"/>
</dbReference>
<dbReference type="PANTHER" id="PTHR44520">
    <property type="entry name" value="RESPONSE REGULATOR RCP1-RELATED"/>
    <property type="match status" value="1"/>
</dbReference>
<dbReference type="eggNOG" id="COG0784">
    <property type="taxonomic scope" value="Bacteria"/>
</dbReference>
<protein>
    <recommendedName>
        <fullName evidence="2">Response regulatory domain-containing protein</fullName>
    </recommendedName>
</protein>
<keyword evidence="1" id="KW-0597">Phosphoprotein</keyword>
<name>A0A098LGZ1_9BACT</name>
<dbReference type="RefSeq" id="WP_045463779.1">
    <property type="nucleotide sequence ID" value="NZ_BBLT01000004.1"/>
</dbReference>
<dbReference type="EMBL" id="BBLT01000004">
    <property type="protein sequence ID" value="GAL85383.1"/>
    <property type="molecule type" value="Genomic_DNA"/>
</dbReference>
<evidence type="ECO:0000313" key="4">
    <source>
        <dbReference type="Proteomes" id="UP000030185"/>
    </source>
</evidence>
<evidence type="ECO:0000256" key="1">
    <source>
        <dbReference type="PROSITE-ProRule" id="PRU00169"/>
    </source>
</evidence>
<proteinExistence type="predicted"/>
<feature type="domain" description="Response regulatory" evidence="2">
    <location>
        <begin position="6"/>
        <end position="126"/>
    </location>
</feature>
<dbReference type="PANTHER" id="PTHR44520:SF2">
    <property type="entry name" value="RESPONSE REGULATOR RCP1"/>
    <property type="match status" value="1"/>
</dbReference>
<dbReference type="PROSITE" id="PS50110">
    <property type="entry name" value="RESPONSE_REGULATORY"/>
    <property type="match status" value="1"/>
</dbReference>
<dbReference type="Gene3D" id="3.40.50.2300">
    <property type="match status" value="1"/>
</dbReference>
<dbReference type="OrthoDB" id="1524091at2"/>
<dbReference type="SMART" id="SM00448">
    <property type="entry name" value="REC"/>
    <property type="match status" value="1"/>
</dbReference>
<dbReference type="InterPro" id="IPR011006">
    <property type="entry name" value="CheY-like_superfamily"/>
</dbReference>
<accession>A0A098LGZ1</accession>
<sequence length="127" mass="14290">MKKIDKILLVDNDSVNNFLNARLLKKLEIANEINVALNGKEAINHLNKSTSCPELILLDINMPVMDGFEFLNSYKIHTSSDPVIVVLTTSSNENDISKLENHPSVMGYLNKPLTAEKINSVLEKHFR</sequence>
<dbReference type="GO" id="GO:0000160">
    <property type="term" value="P:phosphorelay signal transduction system"/>
    <property type="evidence" value="ECO:0007669"/>
    <property type="project" value="InterPro"/>
</dbReference>
<gene>
    <name evidence="3" type="ORF">MYP_2612</name>
</gene>
<keyword evidence="4" id="KW-1185">Reference proteome</keyword>
<feature type="modified residue" description="4-aspartylphosphate" evidence="1">
    <location>
        <position position="59"/>
    </location>
</feature>
<dbReference type="Pfam" id="PF00072">
    <property type="entry name" value="Response_reg"/>
    <property type="match status" value="1"/>
</dbReference>
<dbReference type="STRING" id="153721.MYP_2612"/>
<evidence type="ECO:0000313" key="3">
    <source>
        <dbReference type="EMBL" id="GAL85383.1"/>
    </source>
</evidence>
<dbReference type="InterPro" id="IPR001789">
    <property type="entry name" value="Sig_transdc_resp-reg_receiver"/>
</dbReference>
<evidence type="ECO:0000259" key="2">
    <source>
        <dbReference type="PROSITE" id="PS50110"/>
    </source>
</evidence>
<dbReference type="AlphaFoldDB" id="A0A098LGZ1"/>
<dbReference type="Proteomes" id="UP000030185">
    <property type="component" value="Unassembled WGS sequence"/>
</dbReference>
<organism evidence="3 4">
    <name type="scientific">Sporocytophaga myxococcoides</name>
    <dbReference type="NCBI Taxonomy" id="153721"/>
    <lineage>
        <taxon>Bacteria</taxon>
        <taxon>Pseudomonadati</taxon>
        <taxon>Bacteroidota</taxon>
        <taxon>Cytophagia</taxon>
        <taxon>Cytophagales</taxon>
        <taxon>Cytophagaceae</taxon>
        <taxon>Sporocytophaga</taxon>
    </lineage>
</organism>
<comment type="caution">
    <text evidence="3">The sequence shown here is derived from an EMBL/GenBank/DDBJ whole genome shotgun (WGS) entry which is preliminary data.</text>
</comment>
<reference evidence="3 4" key="1">
    <citation type="submission" date="2014-09" db="EMBL/GenBank/DDBJ databases">
        <title>Sporocytophaga myxococcoides PG-01 genome sequencing.</title>
        <authorList>
            <person name="Liu L."/>
            <person name="Gao P.J."/>
            <person name="Chen G.J."/>
            <person name="Wang L.S."/>
        </authorList>
    </citation>
    <scope>NUCLEOTIDE SEQUENCE [LARGE SCALE GENOMIC DNA]</scope>
    <source>
        <strain evidence="3 4">PG-01</strain>
    </source>
</reference>